<evidence type="ECO:0000256" key="1">
    <source>
        <dbReference type="ARBA" id="ARBA00004418"/>
    </source>
</evidence>
<dbReference type="SUPFAM" id="SSF53850">
    <property type="entry name" value="Periplasmic binding protein-like II"/>
    <property type="match status" value="1"/>
</dbReference>
<dbReference type="Gene3D" id="3.40.190.10">
    <property type="entry name" value="Periplasmic binding protein-like II"/>
    <property type="match status" value="1"/>
</dbReference>
<evidence type="ECO:0000256" key="6">
    <source>
        <dbReference type="ARBA" id="ARBA00023139"/>
    </source>
</evidence>
<evidence type="ECO:0000256" key="7">
    <source>
        <dbReference type="ARBA" id="ARBA00023288"/>
    </source>
</evidence>
<comment type="subcellular location">
    <subcellularLocation>
        <location evidence="1">Periplasm</location>
    </subcellularLocation>
</comment>
<evidence type="ECO:0000256" key="8">
    <source>
        <dbReference type="SAM" id="SignalP"/>
    </source>
</evidence>
<dbReference type="Pfam" id="PF13416">
    <property type="entry name" value="SBP_bac_8"/>
    <property type="match status" value="1"/>
</dbReference>
<evidence type="ECO:0008006" key="10">
    <source>
        <dbReference type="Google" id="ProtNLM"/>
    </source>
</evidence>
<evidence type="ECO:0000313" key="9">
    <source>
        <dbReference type="EMBL" id="CBA32907.1"/>
    </source>
</evidence>
<keyword evidence="6" id="KW-0564">Palmitate</keyword>
<evidence type="ECO:0000256" key="3">
    <source>
        <dbReference type="ARBA" id="ARBA00022475"/>
    </source>
</evidence>
<dbReference type="AlphaFoldDB" id="C9YFT8"/>
<keyword evidence="7" id="KW-0449">Lipoprotein</keyword>
<proteinExistence type="inferred from homology"/>
<accession>C9YFT8</accession>
<reference evidence="9" key="1">
    <citation type="journal article" date="2010" name="Nature">
        <title>The Dynamic genome of Hydra.</title>
        <authorList>
            <person name="Chapman J.A."/>
            <person name="Kirkness E.F."/>
            <person name="Simakov O."/>
            <person name="Hampson S.E."/>
            <person name="Mitros T."/>
            <person name="Weinmaier T."/>
            <person name="Rattei T."/>
            <person name="Balasubramanian P.G."/>
            <person name="Borman J."/>
            <person name="Busam D."/>
            <person name="Disbennett K."/>
            <person name="Pfannkoch C."/>
            <person name="Sumin N."/>
            <person name="Sutton G."/>
            <person name="Viswanathan L."/>
            <person name="Walenz B."/>
            <person name="Goodstein D.M."/>
            <person name="Hellsten U."/>
            <person name="Kawashima T."/>
            <person name="Prochnik S.E."/>
            <person name="Putnam N.H."/>
            <person name="Shu S."/>
            <person name="Blumberg B."/>
            <person name="Dana C.E."/>
            <person name="Gee L."/>
            <person name="Kibler D.F."/>
            <person name="Law L."/>
            <person name="Lindgens D."/>
            <person name="Martinez D.E."/>
            <person name="Peng J."/>
            <person name="Wigge P.A."/>
            <person name="Bertulat B."/>
            <person name="Guder C."/>
            <person name="Nakamura Y."/>
            <person name="Ozbek S."/>
            <person name="Watanabe H."/>
            <person name="Khalturin K."/>
            <person name="Hemmrich G."/>
            <person name="Franke A."/>
            <person name="Augustin R."/>
            <person name="Fraune S."/>
            <person name="Hayakawa E."/>
            <person name="Hayakawa S."/>
            <person name="Hirose M."/>
            <person name="Hwang J."/>
            <person name="Ikeo K."/>
            <person name="Nishimiya-Fujisawa C."/>
            <person name="Ogura A."/>
            <person name="Takahashi T."/>
            <person name="Steinmetz P.R."/>
            <person name="Zhang X."/>
            <person name="Aufschnaiter R."/>
            <person name="Eder M.K."/>
            <person name="Gorny A.K."/>
            <person name="Salvenmoser W."/>
            <person name="Heimberg A.M."/>
            <person name="Wheeler B.M."/>
            <person name="Peterson K.J."/>
            <person name="Boettger A."/>
            <person name="Tischler P."/>
            <person name="Wolf A."/>
            <person name="Gojobori T."/>
            <person name="Remington K.A."/>
            <person name="Strausberg R.L."/>
            <person name="Venter J."/>
            <person name="Technau U."/>
            <person name="Hobmayer B."/>
            <person name="Bosch T.C."/>
            <person name="Holstein T.W."/>
            <person name="Fujisawa T."/>
            <person name="Bode H.R."/>
            <person name="David C.N."/>
            <person name="Rokhsar D.S."/>
            <person name="Steele R.E."/>
        </authorList>
    </citation>
    <scope>NUCLEOTIDE SEQUENCE</scope>
</reference>
<comment type="similarity">
    <text evidence="2">Belongs to the bacterial solute-binding protein 1 family.</text>
</comment>
<evidence type="ECO:0000256" key="4">
    <source>
        <dbReference type="ARBA" id="ARBA00022729"/>
    </source>
</evidence>
<name>C9YFT8_CURXX</name>
<evidence type="ECO:0000256" key="5">
    <source>
        <dbReference type="ARBA" id="ARBA00023136"/>
    </source>
</evidence>
<organism evidence="9">
    <name type="scientific">Curvibacter symbiont subsp. Hydra magnipapillata</name>
    <dbReference type="NCBI Taxonomy" id="667019"/>
    <lineage>
        <taxon>Bacteria</taxon>
        <taxon>Pseudomonadati</taxon>
        <taxon>Pseudomonadota</taxon>
        <taxon>Betaproteobacteria</taxon>
        <taxon>Burkholderiales</taxon>
        <taxon>Comamonadaceae</taxon>
        <taxon>Curvibacter</taxon>
    </lineage>
</organism>
<feature type="chain" id="PRO_5003004868" description="ABC transporter substrate-binding protein" evidence="8">
    <location>
        <begin position="21"/>
        <end position="423"/>
    </location>
</feature>
<dbReference type="InterPro" id="IPR006059">
    <property type="entry name" value="SBP"/>
</dbReference>
<feature type="signal peptide" evidence="8">
    <location>
        <begin position="1"/>
        <end position="20"/>
    </location>
</feature>
<dbReference type="EMBL" id="FN543108">
    <property type="protein sequence ID" value="CBA32907.1"/>
    <property type="molecule type" value="Genomic_DNA"/>
</dbReference>
<sequence>MKKTSVTLFSVLVLSGIAHAQTNVISTQMRPVEEAAKVRSIILAGAPDTVNFIPEDGNTYFTRMKAELSAAQGKVHATIALDGELAPVNQIGGLSDLDGLLKSLSASREFSPAAVTLGKFGGKNQRFIPLMTNTFQMAANKKALQYLPKGANINALTYDQLTAWGKAMKAATGESKIGFPAGPKGLMHRYFQASFYPSHTGGIVRTFRSADAEKGWASLRELWGYVNPRSTSYGFMEEPLKTGEVWVAFDHTARLLPALMEKPADFVVFPAPAGAKGRGYMPVMVGMSIPKNAPDRAAAERVIDHMTKPATQALLMKEIGFFPVVKSNLGTLSPGIQLAADGMNAVFAAKDGVVTQLPVHLGAKSGEFNKVYVDTFTRIVLRKEDIKTVLGEQAKVLNDLVQETGAPCWAPDVSTNGRPCFVD</sequence>
<gene>
    <name evidence="9" type="ORF">Csp_B16380</name>
</gene>
<keyword evidence="4 8" id="KW-0732">Signal</keyword>
<evidence type="ECO:0000256" key="2">
    <source>
        <dbReference type="ARBA" id="ARBA00008520"/>
    </source>
</evidence>
<dbReference type="GO" id="GO:0042597">
    <property type="term" value="C:periplasmic space"/>
    <property type="evidence" value="ECO:0007669"/>
    <property type="project" value="UniProtKB-SubCell"/>
</dbReference>
<dbReference type="PANTHER" id="PTHR43649">
    <property type="entry name" value="ARABINOSE-BINDING PROTEIN-RELATED"/>
    <property type="match status" value="1"/>
</dbReference>
<protein>
    <recommendedName>
        <fullName evidence="10">ABC transporter substrate-binding protein</fullName>
    </recommendedName>
</protein>
<keyword evidence="5" id="KW-0472">Membrane</keyword>
<dbReference type="PANTHER" id="PTHR43649:SF33">
    <property type="entry name" value="POLYGALACTURONAN_RHAMNOGALACTURONAN-BINDING PROTEIN YTCQ"/>
    <property type="match status" value="1"/>
</dbReference>
<keyword evidence="3" id="KW-1003">Cell membrane</keyword>
<dbReference type="InterPro" id="IPR050490">
    <property type="entry name" value="Bact_solute-bd_prot1"/>
</dbReference>